<dbReference type="Proteomes" id="UP001295684">
    <property type="component" value="Unassembled WGS sequence"/>
</dbReference>
<keyword evidence="1" id="KW-1133">Transmembrane helix</keyword>
<dbReference type="Pfam" id="PF01569">
    <property type="entry name" value="PAP2"/>
    <property type="match status" value="1"/>
</dbReference>
<organism evidence="3 4">
    <name type="scientific">Euplotes crassus</name>
    <dbReference type="NCBI Taxonomy" id="5936"/>
    <lineage>
        <taxon>Eukaryota</taxon>
        <taxon>Sar</taxon>
        <taxon>Alveolata</taxon>
        <taxon>Ciliophora</taxon>
        <taxon>Intramacronucleata</taxon>
        <taxon>Spirotrichea</taxon>
        <taxon>Hypotrichia</taxon>
        <taxon>Euplotida</taxon>
        <taxon>Euplotidae</taxon>
        <taxon>Moneuplotes</taxon>
    </lineage>
</organism>
<dbReference type="PANTHER" id="PTHR14969:SF13">
    <property type="entry name" value="AT30094P"/>
    <property type="match status" value="1"/>
</dbReference>
<dbReference type="Gene3D" id="1.20.144.10">
    <property type="entry name" value="Phosphatidic acid phosphatase type 2/haloperoxidase"/>
    <property type="match status" value="1"/>
</dbReference>
<dbReference type="InterPro" id="IPR036938">
    <property type="entry name" value="PAP2/HPO_sf"/>
</dbReference>
<gene>
    <name evidence="3" type="ORF">ECRASSUSDP1_LOCUS22391</name>
</gene>
<dbReference type="SMART" id="SM00014">
    <property type="entry name" value="acidPPc"/>
    <property type="match status" value="1"/>
</dbReference>
<name>A0AAD2D610_EUPCR</name>
<feature type="domain" description="Phosphatidic acid phosphatase type 2/haloperoxidase" evidence="2">
    <location>
        <begin position="65"/>
        <end position="170"/>
    </location>
</feature>
<keyword evidence="1" id="KW-0812">Transmembrane</keyword>
<sequence length="208" mass="23710">MSSACDVCPSWVAIIDACPTIPLSDFEEKPIEFFTSLLMAVASFSILFDAIIVISNAKTWRNKRNLIFVYLIPFILNETLLKNYFKQPRPALACVNSYGMPSGHATSASTNFVMVSMLLMKGMMKRPNVGHFYLFWMPLQAYSRIYLHYHTVDQVLAGFTLGIIASNILLMFFPITTDKENIEYQVLDEEIVHLIEPAQEMNHPELMI</sequence>
<proteinExistence type="predicted"/>
<protein>
    <recommendedName>
        <fullName evidence="2">Phosphatidic acid phosphatase type 2/haloperoxidase domain-containing protein</fullName>
    </recommendedName>
</protein>
<feature type="transmembrane region" description="Helical" evidence="1">
    <location>
        <begin position="33"/>
        <end position="54"/>
    </location>
</feature>
<dbReference type="InterPro" id="IPR000326">
    <property type="entry name" value="PAP2/HPO"/>
</dbReference>
<reference evidence="3" key="1">
    <citation type="submission" date="2023-07" db="EMBL/GenBank/DDBJ databases">
        <authorList>
            <consortium name="AG Swart"/>
            <person name="Singh M."/>
            <person name="Singh A."/>
            <person name="Seah K."/>
            <person name="Emmerich C."/>
        </authorList>
    </citation>
    <scope>NUCLEOTIDE SEQUENCE</scope>
    <source>
        <strain evidence="3">DP1</strain>
    </source>
</reference>
<dbReference type="SUPFAM" id="SSF48317">
    <property type="entry name" value="Acid phosphatase/Vanadium-dependent haloperoxidase"/>
    <property type="match status" value="1"/>
</dbReference>
<dbReference type="EMBL" id="CAMPGE010022960">
    <property type="protein sequence ID" value="CAI2380948.1"/>
    <property type="molecule type" value="Genomic_DNA"/>
</dbReference>
<feature type="transmembrane region" description="Helical" evidence="1">
    <location>
        <begin position="155"/>
        <end position="175"/>
    </location>
</feature>
<keyword evidence="1" id="KW-0472">Membrane</keyword>
<accession>A0AAD2D610</accession>
<dbReference type="AlphaFoldDB" id="A0AAD2D610"/>
<evidence type="ECO:0000259" key="2">
    <source>
        <dbReference type="SMART" id="SM00014"/>
    </source>
</evidence>
<evidence type="ECO:0000313" key="3">
    <source>
        <dbReference type="EMBL" id="CAI2380948.1"/>
    </source>
</evidence>
<evidence type="ECO:0000256" key="1">
    <source>
        <dbReference type="SAM" id="Phobius"/>
    </source>
</evidence>
<dbReference type="PANTHER" id="PTHR14969">
    <property type="entry name" value="SPHINGOSINE-1-PHOSPHATE PHOSPHOHYDROLASE"/>
    <property type="match status" value="1"/>
</dbReference>
<keyword evidence="4" id="KW-1185">Reference proteome</keyword>
<comment type="caution">
    <text evidence="3">The sequence shown here is derived from an EMBL/GenBank/DDBJ whole genome shotgun (WGS) entry which is preliminary data.</text>
</comment>
<evidence type="ECO:0000313" key="4">
    <source>
        <dbReference type="Proteomes" id="UP001295684"/>
    </source>
</evidence>